<evidence type="ECO:0000313" key="1">
    <source>
        <dbReference type="EMBL" id="EKX90707.1"/>
    </source>
</evidence>
<dbReference type="HOGENOM" id="CLU_004188_0_0_11"/>
<dbReference type="OrthoDB" id="218750at2"/>
<dbReference type="Proteomes" id="UP000010445">
    <property type="component" value="Unassembled WGS sequence"/>
</dbReference>
<proteinExistence type="predicted"/>
<dbReference type="PATRIC" id="fig|1035195.3.peg.1084"/>
<dbReference type="STRING" id="1035195.HMPREF9997_01203"/>
<reference evidence="1 2" key="1">
    <citation type="submission" date="2012-05" db="EMBL/GenBank/DDBJ databases">
        <authorList>
            <person name="Weinstock G."/>
            <person name="Sodergren E."/>
            <person name="Lobos E.A."/>
            <person name="Fulton L."/>
            <person name="Fulton R."/>
            <person name="Courtney L."/>
            <person name="Fronick C."/>
            <person name="O'Laughlin M."/>
            <person name="Godfrey J."/>
            <person name="Wilson R.M."/>
            <person name="Miner T."/>
            <person name="Farmer C."/>
            <person name="Delehaunty K."/>
            <person name="Cordes M."/>
            <person name="Minx P."/>
            <person name="Tomlinson C."/>
            <person name="Chen J."/>
            <person name="Wollam A."/>
            <person name="Pepin K.H."/>
            <person name="Bhonagiri V."/>
            <person name="Zhang X."/>
            <person name="Suruliraj S."/>
            <person name="Warren W."/>
            <person name="Mitreva M."/>
            <person name="Mardis E.R."/>
            <person name="Wilson R.K."/>
        </authorList>
    </citation>
    <scope>NUCLEOTIDE SEQUENCE [LARGE SCALE GENOMIC DNA]</scope>
    <source>
        <strain evidence="1 2">F0235</strain>
    </source>
</reference>
<protein>
    <submittedName>
        <fullName evidence="1">Uncharacterized protein</fullName>
    </submittedName>
</protein>
<dbReference type="eggNOG" id="ENOG502ZAJJ">
    <property type="taxonomic scope" value="Bacteria"/>
</dbReference>
<evidence type="ECO:0000313" key="2">
    <source>
        <dbReference type="Proteomes" id="UP000010445"/>
    </source>
</evidence>
<gene>
    <name evidence="1" type="ORF">HMPREF9997_01203</name>
</gene>
<accession>L1MHI7</accession>
<keyword evidence="2" id="KW-1185">Reference proteome</keyword>
<name>L1MHI7_9CORY</name>
<sequence length="1674" mass="182699">MRITSNALLALAQPPTENTVGGRNVGPIVALSAVHDCLPERVVVKLVPQALVTAEKQVQLHTGFDHHCAPTETVACGPIRAIGFPAWPIIIDPDNAQHALNLVADLEWARRTAASAPGKVQDRFAELTANLERSVPHFVAALLEELARIFDDNGKSHLAARFFGRARASERTYNIHIDPNRQRVLFQEFAERGVVTAKELTAERARCIDSWDSTDNAFEYFLQLNVDRIRAGGVPYTNLPRDLAAVGKMYGLKPADTGMRLMHEIKGAGSLRRAPLGFIQALAHQLARTRSTHPELIVHLFSVYNPFVDVDEWLRIGEKAGLFDVLDNNIQLCHFWVNSIVHAIGDNGIHSELFTAFLLKKSASLRGLHLTIYPYALSLEIIDALLHAGVEVEFLDANNERAHSSQIHNKHFWNRPLVIFANEARQKLIPGHCSIVTLSSRQDLVAQIIANTSLKDISRERISVLIQHGGLGFVAALVTREMVIAKRYGYLLPHLSTLISSFFRAVDALKDILDTPSSFQKSSSYYTSDTLSQFFRCMARCAQLTAADIAASNIRNGLLTELAWPELERHVLAWNSTILEDSTDSFPRVQIRESLPGAVAVFGKEVVAVEGDNTIGKATIPAQRHRLLSAFYFLNSHSTKSHSTSTKHNEHPSLGVITAHNQNELLAAWSDDSAAIVRPASTSRRAWHWDFPKSMVSVPLGTEQSSRLCGNGVISPHQESFDLPDGVVFCDASGSMWRGSYSEDRTFVVRRVDPVTATDIQQEIPPQLVSAERRVTQLVERDVAKRGALNSNGNVRVRVNYRMSTLLPASTAGPEHELRGSHESAIPVVGGEVLVASVDVVDRYGAIDSHAVTTGDGAVWWSAEPCAGVAHVAGLTWLIADDVHDKDDRTQLLIPAASRAEAQESITADVSYGRLALTLDARGNRHWMHDIPWSVWGNLRLRDAAASQRLRHATAQQLEPLTNIVEAAAQETKKLRTVHKTTSTSTSVSPLCRPNAPAMEAAATFLGTDDQELCASVVQLVTLSCREARRCASLNTQVQALIAKLDSAPTTAIDAQHADDSDRSSATATTLADASIVAAEEVSQLAAALNDRSPRKVQQTNQAKPKQWEWLGAIGLEKALISWATGPFAHPRAPIELAAMLQGLGELGVGSEQWSPATVQWFRLTDQCGKFAVGTRLPTSLPVLTLGLPLRRTAAHTHNWTAHGSQHRILCQASPTELPDSVLGVPVEGAPTSAATYGVSTALSSPELSAWSSRVCELYGKNSGDPTTWYEQVKPYVQALCGACALTEAAAIVLFGGGIQPIHLGRDLFDTDYVAQKNTVAEDALRVKSMYSALGLSQATVARGVAQLNRIDAQTQELLLAAAFDSDVGAIKRIAADLPQSSVPIDDALLAAIDTCCRDAVTTVALAWKLMVPLPKESTLNSMHGLATAVLLHVLIDVHPNNPHREFYVAQLRRLAEYPIGVAHMENVTELPLQGVMPASPPHSAPSGDAFRGLKEGLFDSAITDTGSSNTVNGCVWDPRVSAAMVVDAVVDTLRLSTQAATYFLQLLCLVNCTDAKVKTWNVWTKKELDAARTELLQRELVVEGKRARSGRRVFLSGAWLDVAAPNLPMEEWKTPYYLVRWIRESGKAESVVSGCPPLLPPADLFSNAWERYADGEVPSLEQIKSTKYRKKSY</sequence>
<dbReference type="EMBL" id="AMEM01000017">
    <property type="protein sequence ID" value="EKX90707.1"/>
    <property type="molecule type" value="Genomic_DNA"/>
</dbReference>
<dbReference type="RefSeq" id="WP_006063440.1">
    <property type="nucleotide sequence ID" value="NZ_KB290831.1"/>
</dbReference>
<organism evidence="1 2">
    <name type="scientific">Corynebacterium durum F0235</name>
    <dbReference type="NCBI Taxonomy" id="1035195"/>
    <lineage>
        <taxon>Bacteria</taxon>
        <taxon>Bacillati</taxon>
        <taxon>Actinomycetota</taxon>
        <taxon>Actinomycetes</taxon>
        <taxon>Mycobacteriales</taxon>
        <taxon>Corynebacteriaceae</taxon>
        <taxon>Corynebacterium</taxon>
    </lineage>
</organism>
<comment type="caution">
    <text evidence="1">The sequence shown here is derived from an EMBL/GenBank/DDBJ whole genome shotgun (WGS) entry which is preliminary data.</text>
</comment>